<proteinExistence type="predicted"/>
<dbReference type="EMBL" id="LR796794">
    <property type="protein sequence ID" value="CAB4166253.1"/>
    <property type="molecule type" value="Genomic_DNA"/>
</dbReference>
<evidence type="ECO:0000313" key="1">
    <source>
        <dbReference type="EMBL" id="CAB4166253.1"/>
    </source>
</evidence>
<gene>
    <name evidence="1" type="ORF">UFOVP836_22</name>
</gene>
<protein>
    <submittedName>
        <fullName evidence="1">Uncharacterized protein</fullName>
    </submittedName>
</protein>
<reference evidence="1" key="1">
    <citation type="submission" date="2020-04" db="EMBL/GenBank/DDBJ databases">
        <authorList>
            <person name="Chiriac C."/>
            <person name="Salcher M."/>
            <person name="Ghai R."/>
            <person name="Kavagutti S V."/>
        </authorList>
    </citation>
    <scope>NUCLEOTIDE SEQUENCE</scope>
</reference>
<sequence>MPSIEALRAQQLECARYIIDGGPDQRGARLGLFDAFAEEFLMEEARNARMDD</sequence>
<name>A0A6J5P4C3_9CAUD</name>
<accession>A0A6J5P4C3</accession>
<organism evidence="1">
    <name type="scientific">uncultured Caudovirales phage</name>
    <dbReference type="NCBI Taxonomy" id="2100421"/>
    <lineage>
        <taxon>Viruses</taxon>
        <taxon>Duplodnaviria</taxon>
        <taxon>Heunggongvirae</taxon>
        <taxon>Uroviricota</taxon>
        <taxon>Caudoviricetes</taxon>
        <taxon>Peduoviridae</taxon>
        <taxon>Maltschvirus</taxon>
        <taxon>Maltschvirus maltsch</taxon>
    </lineage>
</organism>